<evidence type="ECO:0000313" key="2">
    <source>
        <dbReference type="EMBL" id="CED57571.1"/>
    </source>
</evidence>
<dbReference type="EMBL" id="LN554847">
    <property type="protein sequence ID" value="CED57571.1"/>
    <property type="molecule type" value="Genomic_DNA"/>
</dbReference>
<dbReference type="KEGG" id="awd:AWOD_II_0951"/>
<dbReference type="OrthoDB" id="5593404at2"/>
<dbReference type="AlphaFoldDB" id="A0A090I7L8"/>
<gene>
    <name evidence="2" type="ORF">AWOD_II_0951</name>
</gene>
<sequence length="132" mass="15632">MKLIIFLIILISKYSYAIGNEDVCKLKYIEMVIKLQYLYSNNNLSDEVRRSAERKIDKSREIYIDSNNFCLSIQFLDSNEEVINFVTKPSYGESQFKNKEDVLEDKKQMERFNQKVKNGKKFPTNSSEDMPY</sequence>
<accession>A0A090I7L8</accession>
<feature type="region of interest" description="Disordered" evidence="1">
    <location>
        <begin position="113"/>
        <end position="132"/>
    </location>
</feature>
<organism evidence="2 3">
    <name type="scientific">Aliivibrio wodanis</name>
    <dbReference type="NCBI Taxonomy" id="80852"/>
    <lineage>
        <taxon>Bacteria</taxon>
        <taxon>Pseudomonadati</taxon>
        <taxon>Pseudomonadota</taxon>
        <taxon>Gammaproteobacteria</taxon>
        <taxon>Vibrionales</taxon>
        <taxon>Vibrionaceae</taxon>
        <taxon>Aliivibrio</taxon>
    </lineage>
</organism>
<name>A0A090I7L8_9GAMM</name>
<dbReference type="PATRIC" id="fig|80852.17.peg.3749"/>
<evidence type="ECO:0000256" key="1">
    <source>
        <dbReference type="SAM" id="MobiDB-lite"/>
    </source>
</evidence>
<evidence type="ECO:0000313" key="3">
    <source>
        <dbReference type="Proteomes" id="UP000032427"/>
    </source>
</evidence>
<keyword evidence="3" id="KW-1185">Reference proteome</keyword>
<dbReference type="HOGENOM" id="CLU_1912634_0_0_6"/>
<feature type="compositionally biased region" description="Polar residues" evidence="1">
    <location>
        <begin position="123"/>
        <end position="132"/>
    </location>
</feature>
<proteinExistence type="predicted"/>
<reference evidence="3" key="1">
    <citation type="submission" date="2014-09" db="EMBL/GenBank/DDBJ databases">
        <authorList>
            <person name="Hjerde E."/>
        </authorList>
    </citation>
    <scope>NUCLEOTIDE SEQUENCE [LARGE SCALE GENOMIC DNA]</scope>
    <source>
        <strain evidence="3">06/09/139</strain>
    </source>
</reference>
<dbReference type="Proteomes" id="UP000032427">
    <property type="component" value="Chromosome 2"/>
</dbReference>
<protein>
    <submittedName>
        <fullName evidence="2">Uncharacterized protein</fullName>
    </submittedName>
</protein>